<dbReference type="Proteomes" id="UP000001916">
    <property type="component" value="Chromosome"/>
</dbReference>
<sequence length="105" mass="11055">MRRMALALLLAVGLAAGALWWSVRAGVSASSGETYFLADLGIPTLLCTVAQDSGPVNADANIGHAWGLGLMVPIPFLLVGLVGYLLYRSGLKNRPAKDGLDEWDS</sequence>
<dbReference type="HOGENOM" id="CLU_2233318_0_0_0"/>
<evidence type="ECO:0000313" key="3">
    <source>
        <dbReference type="Proteomes" id="UP000001916"/>
    </source>
</evidence>
<proteinExistence type="predicted"/>
<protein>
    <submittedName>
        <fullName evidence="2">Uncharacterized protein</fullName>
    </submittedName>
</protein>
<dbReference type="RefSeq" id="WP_013158743.1">
    <property type="nucleotide sequence ID" value="NC_014212.1"/>
</dbReference>
<keyword evidence="1" id="KW-0812">Transmembrane</keyword>
<keyword evidence="1" id="KW-1133">Transmembrane helix</keyword>
<keyword evidence="1" id="KW-0472">Membrane</keyword>
<accession>D7BA64</accession>
<feature type="transmembrane region" description="Helical" evidence="1">
    <location>
        <begin position="65"/>
        <end position="87"/>
    </location>
</feature>
<organism evidence="2 3">
    <name type="scientific">Allomeiothermus silvanus (strain ATCC 700542 / DSM 9946 / NBRC 106475 / NCIMB 13440 / VI-R2)</name>
    <name type="common">Thermus silvanus</name>
    <dbReference type="NCBI Taxonomy" id="526227"/>
    <lineage>
        <taxon>Bacteria</taxon>
        <taxon>Thermotogati</taxon>
        <taxon>Deinococcota</taxon>
        <taxon>Deinococci</taxon>
        <taxon>Thermales</taxon>
        <taxon>Thermaceae</taxon>
        <taxon>Allomeiothermus</taxon>
    </lineage>
</organism>
<dbReference type="STRING" id="526227.Mesil_2340"/>
<name>D7BA64_ALLS1</name>
<dbReference type="EMBL" id="CP002042">
    <property type="protein sequence ID" value="ADH64199.1"/>
    <property type="molecule type" value="Genomic_DNA"/>
</dbReference>
<evidence type="ECO:0000256" key="1">
    <source>
        <dbReference type="SAM" id="Phobius"/>
    </source>
</evidence>
<keyword evidence="3" id="KW-1185">Reference proteome</keyword>
<dbReference type="AlphaFoldDB" id="D7BA64"/>
<evidence type="ECO:0000313" key="2">
    <source>
        <dbReference type="EMBL" id="ADH64199.1"/>
    </source>
</evidence>
<dbReference type="OrthoDB" id="9975634at2"/>
<reference evidence="2 3" key="1">
    <citation type="journal article" date="2010" name="Stand. Genomic Sci.">
        <title>Complete genome sequence of Meiothermus silvanus type strain (VI-R2).</title>
        <authorList>
            <person name="Sikorski J."/>
            <person name="Tindall B.J."/>
            <person name="Lowry S."/>
            <person name="Lucas S."/>
            <person name="Nolan M."/>
            <person name="Copeland A."/>
            <person name="Glavina Del Rio T."/>
            <person name="Tice H."/>
            <person name="Cheng J.F."/>
            <person name="Han C."/>
            <person name="Pitluck S."/>
            <person name="Liolios K."/>
            <person name="Ivanova N."/>
            <person name="Mavromatis K."/>
            <person name="Mikhailova N."/>
            <person name="Pati A."/>
            <person name="Goodwin L."/>
            <person name="Chen A."/>
            <person name="Palaniappan K."/>
            <person name="Land M."/>
            <person name="Hauser L."/>
            <person name="Chang Y.J."/>
            <person name="Jeffries C.D."/>
            <person name="Rohde M."/>
            <person name="Goker M."/>
            <person name="Woyke T."/>
            <person name="Bristow J."/>
            <person name="Eisen J.A."/>
            <person name="Markowitz V."/>
            <person name="Hugenholtz P."/>
            <person name="Kyrpides N.C."/>
            <person name="Klenk H.P."/>
            <person name="Lapidus A."/>
        </authorList>
    </citation>
    <scope>NUCLEOTIDE SEQUENCE [LARGE SCALE GENOMIC DNA]</scope>
    <source>
        <strain evidence="3">ATCC 700542 / DSM 9946 / VI-R2</strain>
    </source>
</reference>
<dbReference type="KEGG" id="msv:Mesil_2340"/>
<gene>
    <name evidence="2" type="ordered locus">Mesil_2340</name>
</gene>